<comment type="similarity">
    <text evidence="1 5">Belongs to the acetyltransferase family. RimI subfamily.</text>
</comment>
<dbReference type="Proteomes" id="UP000093694">
    <property type="component" value="Unassembled WGS sequence"/>
</dbReference>
<dbReference type="InterPro" id="IPR000182">
    <property type="entry name" value="GNAT_dom"/>
</dbReference>
<dbReference type="PANTHER" id="PTHR43420">
    <property type="entry name" value="ACETYLTRANSFERASE"/>
    <property type="match status" value="1"/>
</dbReference>
<dbReference type="GO" id="GO:0005737">
    <property type="term" value="C:cytoplasm"/>
    <property type="evidence" value="ECO:0007669"/>
    <property type="project" value="UniProtKB-SubCell"/>
</dbReference>
<gene>
    <name evidence="7" type="primary">mshD</name>
    <name evidence="8" type="ORF">CLCOS_40630</name>
    <name evidence="7" type="ORF">WX73_00271</name>
</gene>
<dbReference type="CDD" id="cd04301">
    <property type="entry name" value="NAT_SF"/>
    <property type="match status" value="1"/>
</dbReference>
<name>A0A166SYJ0_9CLOT</name>
<dbReference type="PANTHER" id="PTHR43420:SF44">
    <property type="entry name" value="ACETYLTRANSFERASE YPEA"/>
    <property type="match status" value="1"/>
</dbReference>
<reference evidence="7 9" key="1">
    <citation type="journal article" date="2015" name="Biotechnol. Bioeng.">
        <title>Genome sequence and phenotypic characterization of Caulobacter segnis.</title>
        <authorList>
            <person name="Patel S."/>
            <person name="Fletcher B."/>
            <person name="Scott D.C."/>
            <person name="Ely B."/>
        </authorList>
    </citation>
    <scope>NUCLEOTIDE SEQUENCE [LARGE SCALE GENOMIC DNA]</scope>
    <source>
        <strain evidence="7 9">PS02</strain>
    </source>
</reference>
<comment type="caution">
    <text evidence="7">The sequence shown here is derived from an EMBL/GenBank/DDBJ whole genome shotgun (WGS) entry which is preliminary data.</text>
</comment>
<dbReference type="Pfam" id="PF00583">
    <property type="entry name" value="Acetyltransf_1"/>
    <property type="match status" value="1"/>
</dbReference>
<evidence type="ECO:0000313" key="10">
    <source>
        <dbReference type="Proteomes" id="UP000093694"/>
    </source>
</evidence>
<protein>
    <recommendedName>
        <fullName evidence="5">[Ribosomal protein bS18]-alanine N-acetyltransferase</fullName>
        <ecNumber evidence="5">2.3.1.266</ecNumber>
    </recommendedName>
</protein>
<keyword evidence="10" id="KW-1185">Reference proteome</keyword>
<comment type="subcellular location">
    <subcellularLocation>
        <location evidence="5">Cytoplasm</location>
    </subcellularLocation>
</comment>
<dbReference type="InterPro" id="IPR050680">
    <property type="entry name" value="YpeA/RimI_acetyltransf"/>
</dbReference>
<dbReference type="NCBIfam" id="TIGR01575">
    <property type="entry name" value="rimI"/>
    <property type="match status" value="1"/>
</dbReference>
<dbReference type="InterPro" id="IPR016181">
    <property type="entry name" value="Acyl_CoA_acyltransferase"/>
</dbReference>
<evidence type="ECO:0000259" key="6">
    <source>
        <dbReference type="PROSITE" id="PS51186"/>
    </source>
</evidence>
<dbReference type="EMBL" id="LROR01000095">
    <property type="protein sequence ID" value="OBR90504.1"/>
    <property type="molecule type" value="Genomic_DNA"/>
</dbReference>
<feature type="domain" description="N-acetyltransferase" evidence="6">
    <location>
        <begin position="4"/>
        <end position="149"/>
    </location>
</feature>
<dbReference type="GO" id="GO:0008999">
    <property type="term" value="F:protein-N-terminal-alanine acetyltransferase activity"/>
    <property type="evidence" value="ECO:0007669"/>
    <property type="project" value="UniProtKB-EC"/>
</dbReference>
<evidence type="ECO:0000256" key="3">
    <source>
        <dbReference type="ARBA" id="ARBA00022679"/>
    </source>
</evidence>
<evidence type="ECO:0000256" key="5">
    <source>
        <dbReference type="RuleBase" id="RU363094"/>
    </source>
</evidence>
<dbReference type="EC" id="2.3.1.266" evidence="5"/>
<accession>A0A166SYJ0</accession>
<keyword evidence="3 7" id="KW-0808">Transferase</keyword>
<evidence type="ECO:0000256" key="2">
    <source>
        <dbReference type="ARBA" id="ARBA00022490"/>
    </source>
</evidence>
<dbReference type="EMBL" id="LITQ01000015">
    <property type="protein sequence ID" value="OAA92954.1"/>
    <property type="molecule type" value="Genomic_DNA"/>
</dbReference>
<evidence type="ECO:0000256" key="1">
    <source>
        <dbReference type="ARBA" id="ARBA00005395"/>
    </source>
</evidence>
<dbReference type="RefSeq" id="WP_063601108.1">
    <property type="nucleotide sequence ID" value="NZ_LITQ01000015.1"/>
</dbReference>
<evidence type="ECO:0000313" key="7">
    <source>
        <dbReference type="EMBL" id="OAA92954.1"/>
    </source>
</evidence>
<evidence type="ECO:0000256" key="4">
    <source>
        <dbReference type="ARBA" id="ARBA00023315"/>
    </source>
</evidence>
<sequence>MSDIEICPLKLEHIDRILVIDSLCFPMPWSRKSLEKEIENSSLTKYVVAKKSGIVIGYAGMWVILDEGHITNIAVHPEYRGIGVGSLLLEALIEICKIEFIKSMTLEVRKSNIRAQNLYKKYGFLQNGIRKGYYRDNKEDALIMWKYNI</sequence>
<proteinExistence type="inferred from homology"/>
<evidence type="ECO:0000313" key="9">
    <source>
        <dbReference type="Proteomes" id="UP000077384"/>
    </source>
</evidence>
<comment type="function">
    <text evidence="5">Acetylates the N-terminal alanine of ribosomal protein bS18.</text>
</comment>
<comment type="catalytic activity">
    <reaction evidence="5">
        <text>N-terminal L-alanyl-[ribosomal protein bS18] + acetyl-CoA = N-terminal N(alpha)-acetyl-L-alanyl-[ribosomal protein bS18] + CoA + H(+)</text>
        <dbReference type="Rhea" id="RHEA:43756"/>
        <dbReference type="Rhea" id="RHEA-COMP:10676"/>
        <dbReference type="Rhea" id="RHEA-COMP:10677"/>
        <dbReference type="ChEBI" id="CHEBI:15378"/>
        <dbReference type="ChEBI" id="CHEBI:57287"/>
        <dbReference type="ChEBI" id="CHEBI:57288"/>
        <dbReference type="ChEBI" id="CHEBI:64718"/>
        <dbReference type="ChEBI" id="CHEBI:83683"/>
        <dbReference type="EC" id="2.3.1.266"/>
    </reaction>
</comment>
<dbReference type="InterPro" id="IPR006464">
    <property type="entry name" value="AcTrfase_RimI/Ard1"/>
</dbReference>
<reference evidence="8 10" key="2">
    <citation type="journal article" date="2016" name="Front. Microbiol.">
        <title>Industrial Acetogenic Biocatalysts: A Comparative Metabolic and Genomic Analysis.</title>
        <authorList>
            <person name="Bengelsdorf F."/>
            <person name="Poehlein A."/>
            <person name="Sonja S."/>
            <person name="Erz C."/>
            <person name="Hummel T."/>
            <person name="Hoffmeister S."/>
            <person name="Daniel R."/>
            <person name="Durre P."/>
        </authorList>
    </citation>
    <scope>NUCLEOTIDE SEQUENCE [LARGE SCALE GENOMIC DNA]</scope>
    <source>
        <strain evidence="8 10">PTA-10522</strain>
    </source>
</reference>
<dbReference type="PROSITE" id="PS51186">
    <property type="entry name" value="GNAT"/>
    <property type="match status" value="1"/>
</dbReference>
<dbReference type="PATRIC" id="fig|1705578.3.peg.654"/>
<keyword evidence="4 7" id="KW-0012">Acyltransferase</keyword>
<dbReference type="SUPFAM" id="SSF55729">
    <property type="entry name" value="Acyl-CoA N-acyltransferases (Nat)"/>
    <property type="match status" value="1"/>
</dbReference>
<organism evidence="7 9">
    <name type="scientific">Clostridium coskatii</name>
    <dbReference type="NCBI Taxonomy" id="1705578"/>
    <lineage>
        <taxon>Bacteria</taxon>
        <taxon>Bacillati</taxon>
        <taxon>Bacillota</taxon>
        <taxon>Clostridia</taxon>
        <taxon>Eubacteriales</taxon>
        <taxon>Clostridiaceae</taxon>
        <taxon>Clostridium</taxon>
    </lineage>
</organism>
<keyword evidence="2 5" id="KW-0963">Cytoplasm</keyword>
<evidence type="ECO:0000313" key="8">
    <source>
        <dbReference type="EMBL" id="OBR90504.1"/>
    </source>
</evidence>
<dbReference type="AlphaFoldDB" id="A0A166SYJ0"/>
<dbReference type="Proteomes" id="UP000077384">
    <property type="component" value="Unassembled WGS sequence"/>
</dbReference>
<dbReference type="Gene3D" id="3.40.630.30">
    <property type="match status" value="1"/>
</dbReference>